<dbReference type="Proteomes" id="UP000326907">
    <property type="component" value="Unassembled WGS sequence"/>
</dbReference>
<comment type="caution">
    <text evidence="1">The sequence shown here is derived from an EMBL/GenBank/DDBJ whole genome shotgun (WGS) entry which is preliminary data.</text>
</comment>
<evidence type="ECO:0000313" key="1">
    <source>
        <dbReference type="EMBL" id="KAB2589698.1"/>
    </source>
</evidence>
<dbReference type="AlphaFoldDB" id="A0A5N5EFN8"/>
<accession>A0A5N5EFN8</accession>
<gene>
    <name evidence="1" type="ORF">F5983_25410</name>
</gene>
<sequence length="73" mass="8599">MRWAQVPGERDVGDQRQWPDALQGLHRAWKVPDWLAAENYCFSSRRRRRPHIVRGYLGGPHVRYVLDENPTSS</sequence>
<organism evidence="1 2">
    <name type="scientific">Streptomyces arboris</name>
    <dbReference type="NCBI Taxonomy" id="2600619"/>
    <lineage>
        <taxon>Bacteria</taxon>
        <taxon>Bacillati</taxon>
        <taxon>Actinomycetota</taxon>
        <taxon>Actinomycetes</taxon>
        <taxon>Kitasatosporales</taxon>
        <taxon>Streptomycetaceae</taxon>
        <taxon>Streptomyces</taxon>
    </lineage>
</organism>
<proteinExistence type="predicted"/>
<name>A0A5N5EFN8_9ACTN</name>
<keyword evidence="2" id="KW-1185">Reference proteome</keyword>
<evidence type="ECO:0000313" key="2">
    <source>
        <dbReference type="Proteomes" id="UP000326907"/>
    </source>
</evidence>
<reference evidence="1 2" key="1">
    <citation type="submission" date="2019-09" db="EMBL/GenBank/DDBJ databases">
        <authorList>
            <person name="Liu P."/>
        </authorList>
    </citation>
    <scope>NUCLEOTIDE SEQUENCE [LARGE SCALE GENOMIC DNA]</scope>
    <source>
        <strain evidence="1 2">TRM68085</strain>
    </source>
</reference>
<protein>
    <submittedName>
        <fullName evidence="1">Uncharacterized protein</fullName>
    </submittedName>
</protein>
<dbReference type="EMBL" id="VYUA01000027">
    <property type="protein sequence ID" value="KAB2589698.1"/>
    <property type="molecule type" value="Genomic_DNA"/>
</dbReference>